<name>A0A7S3V2B1_9STRA</name>
<proteinExistence type="predicted"/>
<sequence length="311" mass="34559">MNFNREEGTTSSSSSSSSNKNKKRSLENRRMLETCYPVGSIPMDGTTMMPGFISVPVGMMSQQQANQQPAQTVLIGNEVYTRASTQPNQMQQPTSIMYTDPRQPQLVYTRDMQGRMFHGYPAYQPPPVELQNQPMLDSNRQIQQHSNMPMMYSQSPSMSGTPSVVSYSLPVNSFQLPGHNLDLSKPQGHNLGLSKPQGHNLDLSEPLLEKSQYNKKQKVDGTIRRKVTKCKNKGCNRNSRGKSGLCVSHGGGRRCKKCLVRSARPYSEYCSAHGGGQRCRAPNCTKGAVNKTSFCRRHRMEQTSNASSGTI</sequence>
<dbReference type="PANTHER" id="PTHR31827">
    <property type="entry name" value="EMB|CAB89363.1"/>
    <property type="match status" value="1"/>
</dbReference>
<reference evidence="2" key="1">
    <citation type="submission" date="2021-01" db="EMBL/GenBank/DDBJ databases">
        <authorList>
            <person name="Corre E."/>
            <person name="Pelletier E."/>
            <person name="Niang G."/>
            <person name="Scheremetjew M."/>
            <person name="Finn R."/>
            <person name="Kale V."/>
            <person name="Holt S."/>
            <person name="Cochrane G."/>
            <person name="Meng A."/>
            <person name="Brown T."/>
            <person name="Cohen L."/>
        </authorList>
    </citation>
    <scope>NUCLEOTIDE SEQUENCE</scope>
    <source>
        <strain evidence="2">GSBS06</strain>
    </source>
</reference>
<protein>
    <submittedName>
        <fullName evidence="2">Uncharacterized protein</fullName>
    </submittedName>
</protein>
<gene>
    <name evidence="2" type="ORF">ASTO00021_LOCUS17274</name>
</gene>
<dbReference type="EMBL" id="HBIN01022490">
    <property type="protein sequence ID" value="CAE0447300.1"/>
    <property type="molecule type" value="Transcribed_RNA"/>
</dbReference>
<dbReference type="AlphaFoldDB" id="A0A7S3V2B1"/>
<accession>A0A7S3V2B1</accession>
<organism evidence="2">
    <name type="scientific">Aplanochytrium stocchinoi</name>
    <dbReference type="NCBI Taxonomy" id="215587"/>
    <lineage>
        <taxon>Eukaryota</taxon>
        <taxon>Sar</taxon>
        <taxon>Stramenopiles</taxon>
        <taxon>Bigyra</taxon>
        <taxon>Labyrinthulomycetes</taxon>
        <taxon>Thraustochytrida</taxon>
        <taxon>Thraustochytriidae</taxon>
        <taxon>Aplanochytrium</taxon>
    </lineage>
</organism>
<dbReference type="PANTHER" id="PTHR31827:SF1">
    <property type="entry name" value="EMB|CAB89363.1"/>
    <property type="match status" value="1"/>
</dbReference>
<evidence type="ECO:0000256" key="1">
    <source>
        <dbReference type="SAM" id="MobiDB-lite"/>
    </source>
</evidence>
<evidence type="ECO:0000313" key="2">
    <source>
        <dbReference type="EMBL" id="CAE0447300.1"/>
    </source>
</evidence>
<feature type="region of interest" description="Disordered" evidence="1">
    <location>
        <begin position="1"/>
        <end position="31"/>
    </location>
</feature>